<protein>
    <submittedName>
        <fullName evidence="2">Uncharacterized protein</fullName>
    </submittedName>
</protein>
<feature type="region of interest" description="Disordered" evidence="1">
    <location>
        <begin position="85"/>
        <end position="105"/>
    </location>
</feature>
<name>A0ABN2SDS5_9MICO</name>
<dbReference type="RefSeq" id="WP_344063669.1">
    <property type="nucleotide sequence ID" value="NZ_BAAAPU010000008.1"/>
</dbReference>
<evidence type="ECO:0000313" key="3">
    <source>
        <dbReference type="Proteomes" id="UP001500013"/>
    </source>
</evidence>
<keyword evidence="3" id="KW-1185">Reference proteome</keyword>
<dbReference type="Proteomes" id="UP001500013">
    <property type="component" value="Unassembled WGS sequence"/>
</dbReference>
<gene>
    <name evidence="2" type="ORF">GCM10009817_27990</name>
</gene>
<accession>A0ABN2SDS5</accession>
<evidence type="ECO:0000313" key="2">
    <source>
        <dbReference type="EMBL" id="GAA1984940.1"/>
    </source>
</evidence>
<proteinExistence type="predicted"/>
<dbReference type="EMBL" id="BAAAPU010000008">
    <property type="protein sequence ID" value="GAA1984940.1"/>
    <property type="molecule type" value="Genomic_DNA"/>
</dbReference>
<organism evidence="2 3">
    <name type="scientific">Terrabacter lapilli</name>
    <dbReference type="NCBI Taxonomy" id="436231"/>
    <lineage>
        <taxon>Bacteria</taxon>
        <taxon>Bacillati</taxon>
        <taxon>Actinomycetota</taxon>
        <taxon>Actinomycetes</taxon>
        <taxon>Micrococcales</taxon>
        <taxon>Intrasporangiaceae</taxon>
        <taxon>Terrabacter</taxon>
    </lineage>
</organism>
<evidence type="ECO:0000256" key="1">
    <source>
        <dbReference type="SAM" id="MobiDB-lite"/>
    </source>
</evidence>
<comment type="caution">
    <text evidence="2">The sequence shown here is derived from an EMBL/GenBank/DDBJ whole genome shotgun (WGS) entry which is preliminary data.</text>
</comment>
<sequence length="105" mass="11340">MESGSPSLPPGSHLRELMSVVQTARRKVHLLRAGRVDPALLLAARAQLLGAMEDYAAELSRCGLPTPPGLRDELRLHRAIPGIAKEAPLPYRHGPRTRPDRGGPA</sequence>
<reference evidence="2 3" key="1">
    <citation type="journal article" date="2019" name="Int. J. Syst. Evol. Microbiol.">
        <title>The Global Catalogue of Microorganisms (GCM) 10K type strain sequencing project: providing services to taxonomists for standard genome sequencing and annotation.</title>
        <authorList>
            <consortium name="The Broad Institute Genomics Platform"/>
            <consortium name="The Broad Institute Genome Sequencing Center for Infectious Disease"/>
            <person name="Wu L."/>
            <person name="Ma J."/>
        </authorList>
    </citation>
    <scope>NUCLEOTIDE SEQUENCE [LARGE SCALE GENOMIC DNA]</scope>
    <source>
        <strain evidence="2 3">JCM 15628</strain>
    </source>
</reference>